<accession>A0A955RKY1</accession>
<organism evidence="4 5">
    <name type="scientific">Candidatus Dojkabacteria bacterium</name>
    <dbReference type="NCBI Taxonomy" id="2099670"/>
    <lineage>
        <taxon>Bacteria</taxon>
        <taxon>Candidatus Dojkabacteria</taxon>
    </lineage>
</organism>
<feature type="non-terminal residue" evidence="4">
    <location>
        <position position="1"/>
    </location>
</feature>
<dbReference type="InterPro" id="IPR001347">
    <property type="entry name" value="SIS_dom"/>
</dbReference>
<sequence length="288" mass="32232">LFKSELPIPFDHFSDYTVPQFVDKDTLAIVVSTSGNTEETLSSYNELKNRTEMVFVITTGGELGKQAQEDGYPIYLIDDKEFNPSHVPRVAVGFQIGAYFALLSKLKLISMGSEDFADSIYILKEKLSAIAPESPTDENPAKLIATDLQNRFPIIVSSEHLSGTAKLLNNQINESGKTISANFELPDVNHHQLEGMQFPESNPKTLLYVLVESNLYHERNQERYAILKNLLDDLGIEHISLKPESKDTISQALEVIQFSGYVTYYLGLLNGVEPAPNPFVDEFKRQLG</sequence>
<proteinExistence type="inferred from homology"/>
<evidence type="ECO:0000313" key="4">
    <source>
        <dbReference type="EMBL" id="MCA9386349.1"/>
    </source>
</evidence>
<name>A0A955RKY1_9BACT</name>
<gene>
    <name evidence="4" type="ORF">KC717_06925</name>
</gene>
<feature type="domain" description="SIS" evidence="3">
    <location>
        <begin position="1"/>
        <end position="113"/>
    </location>
</feature>
<dbReference type="GO" id="GO:0004347">
    <property type="term" value="F:glucose-6-phosphate isomerase activity"/>
    <property type="evidence" value="ECO:0007669"/>
    <property type="project" value="InterPro"/>
</dbReference>
<dbReference type="GO" id="GO:0005975">
    <property type="term" value="P:carbohydrate metabolic process"/>
    <property type="evidence" value="ECO:0007669"/>
    <property type="project" value="InterPro"/>
</dbReference>
<dbReference type="InterPro" id="IPR019490">
    <property type="entry name" value="Glu6P/Mann6P_isomerase_C"/>
</dbReference>
<dbReference type="GO" id="GO:1901135">
    <property type="term" value="P:carbohydrate derivative metabolic process"/>
    <property type="evidence" value="ECO:0007669"/>
    <property type="project" value="InterPro"/>
</dbReference>
<dbReference type="InterPro" id="IPR046348">
    <property type="entry name" value="SIS_dom_sf"/>
</dbReference>
<evidence type="ECO:0000259" key="3">
    <source>
        <dbReference type="PROSITE" id="PS51464"/>
    </source>
</evidence>
<reference evidence="4" key="1">
    <citation type="submission" date="2020-04" db="EMBL/GenBank/DDBJ databases">
        <authorList>
            <person name="Zhang T."/>
        </authorList>
    </citation>
    <scope>NUCLEOTIDE SEQUENCE</scope>
    <source>
        <strain evidence="4">HKST-UBA11</strain>
    </source>
</reference>
<dbReference type="Gene3D" id="3.40.50.10490">
    <property type="entry name" value="Glucose-6-phosphate isomerase like protein, domain 1"/>
    <property type="match status" value="2"/>
</dbReference>
<comment type="caution">
    <text evidence="4">The sequence shown here is derived from an EMBL/GenBank/DDBJ whole genome shotgun (WGS) entry which is preliminary data.</text>
</comment>
<dbReference type="Pfam" id="PF10432">
    <property type="entry name" value="bact-PGI_C"/>
    <property type="match status" value="1"/>
</dbReference>
<dbReference type="PROSITE" id="PS51464">
    <property type="entry name" value="SIS"/>
    <property type="match status" value="1"/>
</dbReference>
<dbReference type="GO" id="GO:0004476">
    <property type="term" value="F:mannose-6-phosphate isomerase activity"/>
    <property type="evidence" value="ECO:0007669"/>
    <property type="project" value="InterPro"/>
</dbReference>
<evidence type="ECO:0000256" key="1">
    <source>
        <dbReference type="ARBA" id="ARBA00010523"/>
    </source>
</evidence>
<dbReference type="EMBL" id="JAGQLH010000135">
    <property type="protein sequence ID" value="MCA9386349.1"/>
    <property type="molecule type" value="Genomic_DNA"/>
</dbReference>
<keyword evidence="2" id="KW-0413">Isomerase</keyword>
<protein>
    <recommendedName>
        <fullName evidence="3">SIS domain-containing protein</fullName>
    </recommendedName>
</protein>
<dbReference type="GO" id="GO:0097367">
    <property type="term" value="F:carbohydrate derivative binding"/>
    <property type="evidence" value="ECO:0007669"/>
    <property type="project" value="InterPro"/>
</dbReference>
<reference evidence="4" key="2">
    <citation type="journal article" date="2021" name="Microbiome">
        <title>Successional dynamics and alternative stable states in a saline activated sludge microbial community over 9 years.</title>
        <authorList>
            <person name="Wang Y."/>
            <person name="Ye J."/>
            <person name="Ju F."/>
            <person name="Liu L."/>
            <person name="Boyd J.A."/>
            <person name="Deng Y."/>
            <person name="Parks D.H."/>
            <person name="Jiang X."/>
            <person name="Yin X."/>
            <person name="Woodcroft B.J."/>
            <person name="Tyson G.W."/>
            <person name="Hugenholtz P."/>
            <person name="Polz M.F."/>
            <person name="Zhang T."/>
        </authorList>
    </citation>
    <scope>NUCLEOTIDE SEQUENCE</scope>
    <source>
        <strain evidence="4">HKST-UBA11</strain>
    </source>
</reference>
<dbReference type="Proteomes" id="UP000754563">
    <property type="component" value="Unassembled WGS sequence"/>
</dbReference>
<evidence type="ECO:0000256" key="2">
    <source>
        <dbReference type="ARBA" id="ARBA00023235"/>
    </source>
</evidence>
<dbReference type="AlphaFoldDB" id="A0A955RKY1"/>
<dbReference type="SUPFAM" id="SSF53697">
    <property type="entry name" value="SIS domain"/>
    <property type="match status" value="1"/>
</dbReference>
<comment type="similarity">
    <text evidence="1">Belongs to the PGI/PMI family.</text>
</comment>
<evidence type="ECO:0000313" key="5">
    <source>
        <dbReference type="Proteomes" id="UP000754563"/>
    </source>
</evidence>